<accession>E0IBT3</accession>
<organism evidence="2 3">
    <name type="scientific">Paenibacillus curdlanolyticus YK9</name>
    <dbReference type="NCBI Taxonomy" id="717606"/>
    <lineage>
        <taxon>Bacteria</taxon>
        <taxon>Bacillati</taxon>
        <taxon>Bacillota</taxon>
        <taxon>Bacilli</taxon>
        <taxon>Bacillales</taxon>
        <taxon>Paenibacillaceae</taxon>
        <taxon>Paenibacillus</taxon>
    </lineage>
</organism>
<dbReference type="InterPro" id="IPR009636">
    <property type="entry name" value="SCAF"/>
</dbReference>
<dbReference type="EMBL" id="AEDD01000008">
    <property type="protein sequence ID" value="EFM10163.1"/>
    <property type="molecule type" value="Genomic_DNA"/>
</dbReference>
<dbReference type="STRING" id="717606.PaecuDRAFT_3122"/>
<evidence type="ECO:0000256" key="1">
    <source>
        <dbReference type="SAM" id="MobiDB-lite"/>
    </source>
</evidence>
<dbReference type="OrthoDB" id="2365850at2"/>
<feature type="region of interest" description="Disordered" evidence="1">
    <location>
        <begin position="155"/>
        <end position="180"/>
    </location>
</feature>
<dbReference type="AlphaFoldDB" id="E0IBT3"/>
<name>E0IBT3_9BACL</name>
<keyword evidence="3" id="KW-1185">Reference proteome</keyword>
<dbReference type="Proteomes" id="UP000005387">
    <property type="component" value="Unassembled WGS sequence"/>
</dbReference>
<gene>
    <name evidence="2" type="ORF">PaecuDRAFT_3122</name>
</gene>
<feature type="compositionally biased region" description="Gly residues" evidence="1">
    <location>
        <begin position="156"/>
        <end position="180"/>
    </location>
</feature>
<dbReference type="RefSeq" id="WP_006039110.1">
    <property type="nucleotide sequence ID" value="NZ_AEDD01000008.1"/>
</dbReference>
<dbReference type="eggNOG" id="ENOG5032H0P">
    <property type="taxonomic scope" value="Bacteria"/>
</dbReference>
<reference evidence="2 3" key="1">
    <citation type="submission" date="2010-07" db="EMBL/GenBank/DDBJ databases">
        <title>The draft genome of Paenibacillus curdlanolyticus YK9.</title>
        <authorList>
            <consortium name="US DOE Joint Genome Institute (JGI-PGF)"/>
            <person name="Lucas S."/>
            <person name="Copeland A."/>
            <person name="Lapidus A."/>
            <person name="Cheng J.-F."/>
            <person name="Bruce D."/>
            <person name="Goodwin L."/>
            <person name="Pitluck S."/>
            <person name="Land M.L."/>
            <person name="Hauser L."/>
            <person name="Chang Y.-J."/>
            <person name="Jeffries C."/>
            <person name="Anderson I.J."/>
            <person name="Johnson E."/>
            <person name="Loganathan U."/>
            <person name="Mulhopadhyay B."/>
            <person name="Kyrpides N."/>
            <person name="Woyke T.J."/>
        </authorList>
    </citation>
    <scope>NUCLEOTIDE SEQUENCE [LARGE SCALE GENOMIC DNA]</scope>
    <source>
        <strain evidence="2 3">YK9</strain>
    </source>
</reference>
<proteinExistence type="predicted"/>
<sequence length="196" mass="20623">MDWLKELLKKLGVEESKLDGAVGDIGKELPKHFIPKSQYNEAIEAKKKAEKDVVDRDTQIAELGKTAGTSEELKKQIDALTAANKEAADKYAADLKELTLSNAIKASLTGKVHDEALVAGLFDRSKLVIDGEKIVGLDEQLKVLQESKAFLFKPEGNGGGNGSQGGSGFRVGGAGGGTGGQAGNEQLAAIFGVTQQ</sequence>
<evidence type="ECO:0000313" key="2">
    <source>
        <dbReference type="EMBL" id="EFM10163.1"/>
    </source>
</evidence>
<evidence type="ECO:0000313" key="3">
    <source>
        <dbReference type="Proteomes" id="UP000005387"/>
    </source>
</evidence>
<protein>
    <submittedName>
        <fullName evidence="2">Minor structural GP20 protein</fullName>
    </submittedName>
</protein>
<dbReference type="Pfam" id="PF06810">
    <property type="entry name" value="Phage_scaffold"/>
    <property type="match status" value="1"/>
</dbReference>